<dbReference type="InterPro" id="IPR036236">
    <property type="entry name" value="Znf_C2H2_sf"/>
</dbReference>
<sequence>MEIYKCNFCDKNYKSNSARTFHYNLKHKSEYIKFKENERENKTFTCEYCNNHFSSRQSKYNHKTKCKLFNNKSEKTTIENVGNNNKTIEKLENKVEQLEKTLNLILNNCKIHPKTLQKINKQLINNGTINNTINIIKFGDEKFEEILKEQDIFKLFKHKRLILEESIKAIHFNDERPEYKNIYITNLKSEFAYIYNGTKFIAVYKNEIIKDLIDNHMTFIEESMENYKTKISNEKYKELQKFIELMDDEETEFINNELKKTYENYKNYKIDKIKLLIYNNTDRNIIKVIL</sequence>
<reference evidence="3" key="1">
    <citation type="journal article" date="2020" name="Nature">
        <title>Giant virus diversity and host interactions through global metagenomics.</title>
        <authorList>
            <person name="Schulz F."/>
            <person name="Roux S."/>
            <person name="Paez-Espino D."/>
            <person name="Jungbluth S."/>
            <person name="Walsh D.A."/>
            <person name="Denef V.J."/>
            <person name="McMahon K.D."/>
            <person name="Konstantinidis K.T."/>
            <person name="Eloe-Fadrosh E.A."/>
            <person name="Kyrpides N.C."/>
            <person name="Woyke T."/>
        </authorList>
    </citation>
    <scope>NUCLEOTIDE SEQUENCE</scope>
    <source>
        <strain evidence="3">GVMAG-M-3300023184-177</strain>
    </source>
</reference>
<organism evidence="3">
    <name type="scientific">viral metagenome</name>
    <dbReference type="NCBI Taxonomy" id="1070528"/>
    <lineage>
        <taxon>unclassified sequences</taxon>
        <taxon>metagenomes</taxon>
        <taxon>organismal metagenomes</taxon>
    </lineage>
</organism>
<dbReference type="PROSITE" id="PS50157">
    <property type="entry name" value="ZINC_FINGER_C2H2_2"/>
    <property type="match status" value="1"/>
</dbReference>
<feature type="coiled-coil region" evidence="1">
    <location>
        <begin position="81"/>
        <end position="108"/>
    </location>
</feature>
<name>A0A6C0HW88_9ZZZZ</name>
<dbReference type="InterPro" id="IPR013087">
    <property type="entry name" value="Znf_C2H2_type"/>
</dbReference>
<dbReference type="EMBL" id="MN740023">
    <property type="protein sequence ID" value="QHT84680.1"/>
    <property type="molecule type" value="Genomic_DNA"/>
</dbReference>
<dbReference type="SUPFAM" id="SSF57667">
    <property type="entry name" value="beta-beta-alpha zinc fingers"/>
    <property type="match status" value="1"/>
</dbReference>
<keyword evidence="1" id="KW-0175">Coiled coil</keyword>
<feature type="domain" description="C2H2-type" evidence="2">
    <location>
        <begin position="4"/>
        <end position="32"/>
    </location>
</feature>
<dbReference type="AlphaFoldDB" id="A0A6C0HW88"/>
<evidence type="ECO:0000256" key="1">
    <source>
        <dbReference type="SAM" id="Coils"/>
    </source>
</evidence>
<dbReference type="PROSITE" id="PS00028">
    <property type="entry name" value="ZINC_FINGER_C2H2_1"/>
    <property type="match status" value="1"/>
</dbReference>
<proteinExistence type="predicted"/>
<evidence type="ECO:0000259" key="2">
    <source>
        <dbReference type="PROSITE" id="PS50157"/>
    </source>
</evidence>
<accession>A0A6C0HW88</accession>
<protein>
    <recommendedName>
        <fullName evidence="2">C2H2-type domain-containing protein</fullName>
    </recommendedName>
</protein>
<evidence type="ECO:0000313" key="3">
    <source>
        <dbReference type="EMBL" id="QHT84680.1"/>
    </source>
</evidence>